<dbReference type="PANTHER" id="PTHR43794:SF11">
    <property type="entry name" value="AMIDOHYDROLASE-RELATED DOMAIN-CONTAINING PROTEIN"/>
    <property type="match status" value="1"/>
</dbReference>
<dbReference type="GO" id="GO:0019239">
    <property type="term" value="F:deaminase activity"/>
    <property type="evidence" value="ECO:0007669"/>
    <property type="project" value="UniProtKB-ARBA"/>
</dbReference>
<dbReference type="Proteomes" id="UP000255423">
    <property type="component" value="Unassembled WGS sequence"/>
</dbReference>
<dbReference type="InterPro" id="IPR006680">
    <property type="entry name" value="Amidohydro-rel"/>
</dbReference>
<dbReference type="InterPro" id="IPR050287">
    <property type="entry name" value="MTA/SAH_deaminase"/>
</dbReference>
<evidence type="ECO:0000256" key="3">
    <source>
        <dbReference type="ARBA" id="ARBA00022833"/>
    </source>
</evidence>
<dbReference type="Gene3D" id="2.30.40.10">
    <property type="entry name" value="Urease, subunit C, domain 1"/>
    <property type="match status" value="1"/>
</dbReference>
<dbReference type="AlphaFoldDB" id="A0A380RW34"/>
<dbReference type="Pfam" id="PF01979">
    <property type="entry name" value="Amidohydro_1"/>
    <property type="match status" value="1"/>
</dbReference>
<sequence length="418" mass="46890">MDKKIVLKNVFFDGAKRDILIVGNLFEKVTRPLEPADYEGAEIVDCSHFAIMPAFYNGHTHAAMSLLRGYADDMELGKWLNDYIWPMEAKFTDDDIRAGSRLAILEMIKSGTVFFADMYWHREQTVRVVEEMGIRAAIGVTMAENLLTPEGWARNIDFMRKHKCESERVQLVVMPHAVYTVGEEKTAELIELAHEENYKIHTHLSETMTEIKNCMEQFGCTPVEFWKRLGGLNSNFSAAHCTHFTASDRKIFAESGATAILNPCSNMKLNSGIPQVAEMLKDDMKLGLGTDGDSSNNNLDMQEEMKTIALLAKYLGTAETLPAEEALKMATCNVAQFFGINAGRIAEGYLADCLLIDLNNERMVPCYNIYSNWVYSANSSAIDSVMCNGKFVMRGRHVDGEEEILRDARECAAHLASK</sequence>
<evidence type="ECO:0000256" key="2">
    <source>
        <dbReference type="ARBA" id="ARBA00022801"/>
    </source>
</evidence>
<dbReference type="SUPFAM" id="SSF51556">
    <property type="entry name" value="Metallo-dependent hydrolases"/>
    <property type="match status" value="1"/>
</dbReference>
<dbReference type="Gene3D" id="3.20.20.140">
    <property type="entry name" value="Metal-dependent hydrolases"/>
    <property type="match status" value="1"/>
</dbReference>
<dbReference type="InterPro" id="IPR032466">
    <property type="entry name" value="Metal_Hydrolase"/>
</dbReference>
<keyword evidence="3" id="KW-0862">Zinc</keyword>
<organism evidence="5 6">
    <name type="scientific">Fibrobacter succinogenes</name>
    <name type="common">Bacteroides succinogenes</name>
    <dbReference type="NCBI Taxonomy" id="833"/>
    <lineage>
        <taxon>Bacteria</taxon>
        <taxon>Pseudomonadati</taxon>
        <taxon>Fibrobacterota</taxon>
        <taxon>Fibrobacteria</taxon>
        <taxon>Fibrobacterales</taxon>
        <taxon>Fibrobacteraceae</taxon>
        <taxon>Fibrobacter</taxon>
    </lineage>
</organism>
<evidence type="ECO:0000259" key="4">
    <source>
        <dbReference type="Pfam" id="PF01979"/>
    </source>
</evidence>
<name>A0A380RW34_FIBSU</name>
<dbReference type="InterPro" id="IPR011059">
    <property type="entry name" value="Metal-dep_hydrolase_composite"/>
</dbReference>
<feature type="domain" description="Amidohydrolase-related" evidence="4">
    <location>
        <begin position="51"/>
        <end position="392"/>
    </location>
</feature>
<evidence type="ECO:0000313" key="5">
    <source>
        <dbReference type="EMBL" id="SUQ19499.1"/>
    </source>
</evidence>
<accession>A0A380RW34</accession>
<dbReference type="GO" id="GO:0046872">
    <property type="term" value="F:metal ion binding"/>
    <property type="evidence" value="ECO:0007669"/>
    <property type="project" value="UniProtKB-KW"/>
</dbReference>
<evidence type="ECO:0000256" key="1">
    <source>
        <dbReference type="ARBA" id="ARBA00022723"/>
    </source>
</evidence>
<dbReference type="SUPFAM" id="SSF51338">
    <property type="entry name" value="Composite domain of metallo-dependent hydrolases"/>
    <property type="match status" value="1"/>
</dbReference>
<gene>
    <name evidence="5" type="ORF">SAMN05661053_0735</name>
</gene>
<dbReference type="GO" id="GO:0016814">
    <property type="term" value="F:hydrolase activity, acting on carbon-nitrogen (but not peptide) bonds, in cyclic amidines"/>
    <property type="evidence" value="ECO:0007669"/>
    <property type="project" value="UniProtKB-ARBA"/>
</dbReference>
<dbReference type="FunFam" id="3.20.20.140:FF:000014">
    <property type="entry name" value="5-methylthioadenosine/S-adenosylhomocysteine deaminase"/>
    <property type="match status" value="1"/>
</dbReference>
<dbReference type="EMBL" id="UHJL01000001">
    <property type="protein sequence ID" value="SUQ19499.1"/>
    <property type="molecule type" value="Genomic_DNA"/>
</dbReference>
<keyword evidence="1" id="KW-0479">Metal-binding</keyword>
<proteinExistence type="predicted"/>
<dbReference type="RefSeq" id="WP_109572118.1">
    <property type="nucleotide sequence ID" value="NZ_UHJL01000001.1"/>
</dbReference>
<protein>
    <submittedName>
        <fullName evidence="5">5-methylthioadenosine/S-adenosylhomocysteine deaminase</fullName>
    </submittedName>
</protein>
<reference evidence="5 6" key="1">
    <citation type="submission" date="2017-08" db="EMBL/GenBank/DDBJ databases">
        <authorList>
            <person name="de Groot N.N."/>
        </authorList>
    </citation>
    <scope>NUCLEOTIDE SEQUENCE [LARGE SCALE GENOMIC DNA]</scope>
    <source>
        <strain evidence="5 6">HM2</strain>
    </source>
</reference>
<keyword evidence="2" id="KW-0378">Hydrolase</keyword>
<dbReference type="PANTHER" id="PTHR43794">
    <property type="entry name" value="AMINOHYDROLASE SSNA-RELATED"/>
    <property type="match status" value="1"/>
</dbReference>
<evidence type="ECO:0000313" key="6">
    <source>
        <dbReference type="Proteomes" id="UP000255423"/>
    </source>
</evidence>
<dbReference type="CDD" id="cd01298">
    <property type="entry name" value="ATZ_TRZ_like"/>
    <property type="match status" value="1"/>
</dbReference>